<protein>
    <submittedName>
        <fullName evidence="4">Uncharacterized protein</fullName>
    </submittedName>
</protein>
<dbReference type="PANTHER" id="PTHR24178">
    <property type="entry name" value="MOLTING PROTEIN MLT-4"/>
    <property type="match status" value="1"/>
</dbReference>
<dbReference type="AlphaFoldDB" id="A0A0H5QXI0"/>
<feature type="repeat" description="ANK" evidence="3">
    <location>
        <begin position="382"/>
        <end position="421"/>
    </location>
</feature>
<evidence type="ECO:0000256" key="2">
    <source>
        <dbReference type="ARBA" id="ARBA00023043"/>
    </source>
</evidence>
<feature type="non-terminal residue" evidence="4">
    <location>
        <position position="505"/>
    </location>
</feature>
<proteinExistence type="predicted"/>
<feature type="repeat" description="ANK" evidence="3">
    <location>
        <begin position="239"/>
        <end position="271"/>
    </location>
</feature>
<sequence length="505" mass="55638">AVMECVLKNLAAVHDDADGPDLHGRNTVDQKSARISNIIDTINKKGQTAMIEAANLQNWDIVQFLLEKGADPIISSTVCGDNVLHIATEYGQITMITSICNLFPSAINSVNAKKETPIFSAVRSRIKEVVDCVLRFGSTVAEDPDSNLQKIAEQKSLNIARAFDVQNVYGETPIIVAANIPDLEMVSHLLSLGADPMIVTRSGLSLLHLAATTGQDDIIDAIFKPVRVYSWAINSKDRLGNTPLILAMRWENLHCAEALLDHGAGQTVSDKYGRSPLHYAAQNRWVGIAKTLLFKAHPNYINAQDDLKETPLSLAVSRFQQLRDPQAIAMMEFLLQNGADQRIRDFFENTQLHIAAILHLVEIVKVLLKFANPIIINAKTPQGKTPLHLVLEKGKPFYDPEIVEIAKILIESGADPTISDQNLDTALHYAALYSFAKNAELILDWAKISEQDIVNAPNSQGKTALHLAVESTAHLGDDLRVEMIEVLLKYGANRWIFDDLGKTPV</sequence>
<evidence type="ECO:0000256" key="1">
    <source>
        <dbReference type="ARBA" id="ARBA00022737"/>
    </source>
</evidence>
<dbReference type="SUPFAM" id="SSF48403">
    <property type="entry name" value="Ankyrin repeat"/>
    <property type="match status" value="2"/>
</dbReference>
<dbReference type="Gene3D" id="1.25.40.20">
    <property type="entry name" value="Ankyrin repeat-containing domain"/>
    <property type="match status" value="2"/>
</dbReference>
<dbReference type="SMART" id="SM00248">
    <property type="entry name" value="ANK"/>
    <property type="match status" value="12"/>
</dbReference>
<name>A0A0H5QXI0_9EUKA</name>
<dbReference type="InterPro" id="IPR036770">
    <property type="entry name" value="Ankyrin_rpt-contain_sf"/>
</dbReference>
<evidence type="ECO:0000313" key="4">
    <source>
        <dbReference type="EMBL" id="CRZ06326.1"/>
    </source>
</evidence>
<feature type="repeat" description="ANK" evidence="3">
    <location>
        <begin position="460"/>
        <end position="499"/>
    </location>
</feature>
<feature type="non-terminal residue" evidence="4">
    <location>
        <position position="1"/>
    </location>
</feature>
<keyword evidence="2 3" id="KW-0040">ANK repeat</keyword>
<dbReference type="EMBL" id="HACM01005884">
    <property type="protein sequence ID" value="CRZ06326.1"/>
    <property type="molecule type" value="Transcribed_RNA"/>
</dbReference>
<dbReference type="InterPro" id="IPR002110">
    <property type="entry name" value="Ankyrin_rpt"/>
</dbReference>
<evidence type="ECO:0000256" key="3">
    <source>
        <dbReference type="PROSITE-ProRule" id="PRU00023"/>
    </source>
</evidence>
<accession>A0A0H5QXI0</accession>
<organism evidence="4">
    <name type="scientific">Spongospora subterranea</name>
    <dbReference type="NCBI Taxonomy" id="70186"/>
    <lineage>
        <taxon>Eukaryota</taxon>
        <taxon>Sar</taxon>
        <taxon>Rhizaria</taxon>
        <taxon>Endomyxa</taxon>
        <taxon>Phytomyxea</taxon>
        <taxon>Plasmodiophorida</taxon>
        <taxon>Plasmodiophoridae</taxon>
        <taxon>Spongospora</taxon>
    </lineage>
</organism>
<dbReference type="PANTHER" id="PTHR24178:SF41">
    <property type="entry name" value="ANKYRIN-2 ISOFORM X1"/>
    <property type="match status" value="1"/>
</dbReference>
<dbReference type="Pfam" id="PF12796">
    <property type="entry name" value="Ank_2"/>
    <property type="match status" value="2"/>
</dbReference>
<keyword evidence="1" id="KW-0677">Repeat</keyword>
<dbReference type="PROSITE" id="PS50088">
    <property type="entry name" value="ANK_REPEAT"/>
    <property type="match status" value="5"/>
</dbReference>
<dbReference type="PROSITE" id="PS50297">
    <property type="entry name" value="ANK_REP_REGION"/>
    <property type="match status" value="3"/>
</dbReference>
<reference evidence="4" key="1">
    <citation type="submission" date="2015-04" db="EMBL/GenBank/DDBJ databases">
        <title>The genome sequence of the plant pathogenic Rhizarian Plasmodiophora brassicae reveals insights in its biotrophic life cycle and the origin of chitin synthesis.</title>
        <authorList>
            <person name="Schwelm A."/>
            <person name="Fogelqvist J."/>
            <person name="Knaust A."/>
            <person name="Julke S."/>
            <person name="Lilja T."/>
            <person name="Dhandapani V."/>
            <person name="Bonilla-Rosso G."/>
            <person name="Karlsson M."/>
            <person name="Shevchenko A."/>
            <person name="Choi S.R."/>
            <person name="Kim H.G."/>
            <person name="Park J.Y."/>
            <person name="Lim Y.P."/>
            <person name="Ludwig-Muller J."/>
            <person name="Dixelius C."/>
        </authorList>
    </citation>
    <scope>NUCLEOTIDE SEQUENCE</scope>
    <source>
        <tissue evidence="4">Potato root galls</tissue>
    </source>
</reference>
<dbReference type="Pfam" id="PF00023">
    <property type="entry name" value="Ank"/>
    <property type="match status" value="3"/>
</dbReference>
<feature type="repeat" description="ANK" evidence="3">
    <location>
        <begin position="169"/>
        <end position="201"/>
    </location>
</feature>
<feature type="repeat" description="ANK" evidence="3">
    <location>
        <begin position="45"/>
        <end position="77"/>
    </location>
</feature>